<organism evidence="2 3">
    <name type="scientific">Chara braunii</name>
    <name type="common">Braun's stonewort</name>
    <dbReference type="NCBI Taxonomy" id="69332"/>
    <lineage>
        <taxon>Eukaryota</taxon>
        <taxon>Viridiplantae</taxon>
        <taxon>Streptophyta</taxon>
        <taxon>Charophyceae</taxon>
        <taxon>Charales</taxon>
        <taxon>Characeae</taxon>
        <taxon>Chara</taxon>
    </lineage>
</organism>
<proteinExistence type="predicted"/>
<keyword evidence="3" id="KW-1185">Reference proteome</keyword>
<evidence type="ECO:0000256" key="1">
    <source>
        <dbReference type="SAM" id="MobiDB-lite"/>
    </source>
</evidence>
<dbReference type="EMBL" id="BFEA01000067">
    <property type="protein sequence ID" value="GBG65904.1"/>
    <property type="molecule type" value="Genomic_DNA"/>
</dbReference>
<dbReference type="AlphaFoldDB" id="A0A388K770"/>
<dbReference type="Proteomes" id="UP000265515">
    <property type="component" value="Unassembled WGS sequence"/>
</dbReference>
<comment type="caution">
    <text evidence="2">The sequence shown here is derived from an EMBL/GenBank/DDBJ whole genome shotgun (WGS) entry which is preliminary data.</text>
</comment>
<gene>
    <name evidence="2" type="ORF">CBR_g54195</name>
</gene>
<reference evidence="2 3" key="1">
    <citation type="journal article" date="2018" name="Cell">
        <title>The Chara Genome: Secondary Complexity and Implications for Plant Terrestrialization.</title>
        <authorList>
            <person name="Nishiyama T."/>
            <person name="Sakayama H."/>
            <person name="Vries J.D."/>
            <person name="Buschmann H."/>
            <person name="Saint-Marcoux D."/>
            <person name="Ullrich K.K."/>
            <person name="Haas F.B."/>
            <person name="Vanderstraeten L."/>
            <person name="Becker D."/>
            <person name="Lang D."/>
            <person name="Vosolsobe S."/>
            <person name="Rombauts S."/>
            <person name="Wilhelmsson P.K.I."/>
            <person name="Janitza P."/>
            <person name="Kern R."/>
            <person name="Heyl A."/>
            <person name="Rumpler F."/>
            <person name="Villalobos L.I.A.C."/>
            <person name="Clay J.M."/>
            <person name="Skokan R."/>
            <person name="Toyoda A."/>
            <person name="Suzuki Y."/>
            <person name="Kagoshima H."/>
            <person name="Schijlen E."/>
            <person name="Tajeshwar N."/>
            <person name="Catarino B."/>
            <person name="Hetherington A.J."/>
            <person name="Saltykova A."/>
            <person name="Bonnot C."/>
            <person name="Breuninger H."/>
            <person name="Symeonidi A."/>
            <person name="Radhakrishnan G.V."/>
            <person name="Van Nieuwerburgh F."/>
            <person name="Deforce D."/>
            <person name="Chang C."/>
            <person name="Karol K.G."/>
            <person name="Hedrich R."/>
            <person name="Ulvskov P."/>
            <person name="Glockner G."/>
            <person name="Delwiche C.F."/>
            <person name="Petrasek J."/>
            <person name="Van de Peer Y."/>
            <person name="Friml J."/>
            <person name="Beilby M."/>
            <person name="Dolan L."/>
            <person name="Kohara Y."/>
            <person name="Sugano S."/>
            <person name="Fujiyama A."/>
            <person name="Delaux P.-M."/>
            <person name="Quint M."/>
            <person name="TheiBen G."/>
            <person name="Hagemann M."/>
            <person name="Harholt J."/>
            <person name="Dunand C."/>
            <person name="Zachgo S."/>
            <person name="Langdale J."/>
            <person name="Maumus F."/>
            <person name="Straeten D.V.D."/>
            <person name="Gould S.B."/>
            <person name="Rensing S.A."/>
        </authorList>
    </citation>
    <scope>NUCLEOTIDE SEQUENCE [LARGE SCALE GENOMIC DNA]</scope>
    <source>
        <strain evidence="2 3">S276</strain>
    </source>
</reference>
<feature type="compositionally biased region" description="Basic and acidic residues" evidence="1">
    <location>
        <begin position="267"/>
        <end position="276"/>
    </location>
</feature>
<feature type="region of interest" description="Disordered" evidence="1">
    <location>
        <begin position="256"/>
        <end position="280"/>
    </location>
</feature>
<evidence type="ECO:0000313" key="2">
    <source>
        <dbReference type="EMBL" id="GBG65904.1"/>
    </source>
</evidence>
<protein>
    <submittedName>
        <fullName evidence="2">Uncharacterized protein</fullName>
    </submittedName>
</protein>
<accession>A0A388K770</accession>
<feature type="region of interest" description="Disordered" evidence="1">
    <location>
        <begin position="129"/>
        <end position="159"/>
    </location>
</feature>
<sequence length="462" mass="49983">MSGTIEEQMLNLLQQPLRSQAKSQRELQELTTRCSCLMRLAAVRKASLSSQAHDKARAAVCLTAIKRKYHHNGSPASNTLCAPAPCSRSSSPTMLAAEDKHGNEVAVSATCSTDIPVCRSSPPLAHLASSEEGDRCLARNGDSPARNGDGSARNGDGRSARIRFDLQRENGAAANPQERSLSGDTQDIYVTRGVLGLRMAEELGNGNGAISTDVIDLTADADHARLHKRIRYTDELDLRRGYVGVDIVKNCSDQQKCDGTENDAESSVDRQKRDGGVENGAESKVLLSQELLRNSGDGIAGNSCEVLLFDANNLAAGDTTKTTADGNDEVVFVEERAMVRCPTVVNGKMGLRAYGKIRENVNLIDDQIRQNEDVKGCLSKGKEARHAIPKGRVRFADEVDGGGPLVTVLNRNKKLFMKIEPEDLMPMNTEATTCAGGDPQQNTHLPSRRTSPTDLDFHFLEA</sequence>
<dbReference type="Gramene" id="GBG65904">
    <property type="protein sequence ID" value="GBG65904"/>
    <property type="gene ID" value="CBR_g54195"/>
</dbReference>
<name>A0A388K770_CHABU</name>
<evidence type="ECO:0000313" key="3">
    <source>
        <dbReference type="Proteomes" id="UP000265515"/>
    </source>
</evidence>